<keyword evidence="9" id="KW-1185">Reference proteome</keyword>
<comment type="subcellular location">
    <subcellularLocation>
        <location evidence="1">Cytoplasm</location>
    </subcellularLocation>
</comment>
<dbReference type="Gene3D" id="3.40.1230.10">
    <property type="entry name" value="MTH938-like"/>
    <property type="match status" value="1"/>
</dbReference>
<dbReference type="InterPro" id="IPR007523">
    <property type="entry name" value="NDUFAF3/AAMDC"/>
</dbReference>
<dbReference type="SUPFAM" id="SSF64076">
    <property type="entry name" value="MTH938-like"/>
    <property type="match status" value="1"/>
</dbReference>
<evidence type="ECO:0000256" key="2">
    <source>
        <dbReference type="ARBA" id="ARBA00022490"/>
    </source>
</evidence>
<keyword evidence="2" id="KW-0963">Cytoplasm</keyword>
<dbReference type="FunFam" id="3.40.1230.10:FF:000001">
    <property type="entry name" value="Adipogenesis-associated, Mth938 domain-containing"/>
    <property type="match status" value="1"/>
</dbReference>
<gene>
    <name evidence="5" type="ORF">GPM918_LOCUS12307</name>
    <name evidence="6" type="ORF">OVA965_LOCUS41257</name>
    <name evidence="7" type="ORF">SRO942_LOCUS12308</name>
    <name evidence="8" type="ORF">TMI583_LOCUS42856</name>
</gene>
<dbReference type="Pfam" id="PF04430">
    <property type="entry name" value="DUF498"/>
    <property type="match status" value="1"/>
</dbReference>
<dbReference type="GO" id="GO:0045600">
    <property type="term" value="P:positive regulation of fat cell differentiation"/>
    <property type="evidence" value="ECO:0007669"/>
    <property type="project" value="TreeGrafter"/>
</dbReference>
<dbReference type="EMBL" id="CAJNOQ010002675">
    <property type="protein sequence ID" value="CAF0972383.1"/>
    <property type="molecule type" value="Genomic_DNA"/>
</dbReference>
<name>A0A814EPU1_9BILA</name>
<dbReference type="Proteomes" id="UP000681722">
    <property type="component" value="Unassembled WGS sequence"/>
</dbReference>
<dbReference type="Proteomes" id="UP000682733">
    <property type="component" value="Unassembled WGS sequence"/>
</dbReference>
<dbReference type="PANTHER" id="PTHR15811">
    <property type="entry name" value="MTH938 DOMAIN-CONTAINING PROTEIN"/>
    <property type="match status" value="1"/>
</dbReference>
<evidence type="ECO:0000256" key="3">
    <source>
        <dbReference type="ARBA" id="ARBA00061510"/>
    </source>
</evidence>
<dbReference type="EMBL" id="CAJOBA010070268">
    <property type="protein sequence ID" value="CAF4387405.1"/>
    <property type="molecule type" value="Genomic_DNA"/>
</dbReference>
<dbReference type="AlphaFoldDB" id="A0A814EPU1"/>
<accession>A0A814EPU1</accession>
<comment type="caution">
    <text evidence="5">The sequence shown here is derived from an EMBL/GenBank/DDBJ whole genome shotgun (WGS) entry which is preliminary data.</text>
</comment>
<protein>
    <recommendedName>
        <fullName evidence="4">Mth938 domain-containing protein</fullName>
    </recommendedName>
</protein>
<evidence type="ECO:0000256" key="1">
    <source>
        <dbReference type="ARBA" id="ARBA00004496"/>
    </source>
</evidence>
<organism evidence="5 9">
    <name type="scientific">Didymodactylos carnosus</name>
    <dbReference type="NCBI Taxonomy" id="1234261"/>
    <lineage>
        <taxon>Eukaryota</taxon>
        <taxon>Metazoa</taxon>
        <taxon>Spiralia</taxon>
        <taxon>Gnathifera</taxon>
        <taxon>Rotifera</taxon>
        <taxon>Eurotatoria</taxon>
        <taxon>Bdelloidea</taxon>
        <taxon>Philodinida</taxon>
        <taxon>Philodinidae</taxon>
        <taxon>Didymodactylos</taxon>
    </lineage>
</organism>
<sequence length="134" mass="15164">MDENADVRKKSPKINSISWGHMDVDGIGKGKDFKLYPGGASEWDWNVSNTKHTPGIQLMDVEELIRHESEYIVLSKGMKNQLEISKEVREHLENVKGSSSIKEYYIKTTEEAVEIYNKLANGNKRVGALIHSTC</sequence>
<evidence type="ECO:0000313" key="6">
    <source>
        <dbReference type="EMBL" id="CAF1585930.1"/>
    </source>
</evidence>
<dbReference type="Proteomes" id="UP000677228">
    <property type="component" value="Unassembled WGS sequence"/>
</dbReference>
<proteinExistence type="inferred from homology"/>
<evidence type="ECO:0000313" key="9">
    <source>
        <dbReference type="Proteomes" id="UP000663829"/>
    </source>
</evidence>
<dbReference type="PANTHER" id="PTHR15811:SF5">
    <property type="entry name" value="MTH938 DOMAIN-CONTAINING PROTEIN"/>
    <property type="match status" value="1"/>
</dbReference>
<comment type="similarity">
    <text evidence="3">Belongs to the AAMDC family.</text>
</comment>
<evidence type="ECO:0000313" key="8">
    <source>
        <dbReference type="EMBL" id="CAF4387405.1"/>
    </source>
</evidence>
<reference evidence="5" key="1">
    <citation type="submission" date="2021-02" db="EMBL/GenBank/DDBJ databases">
        <authorList>
            <person name="Nowell W R."/>
        </authorList>
    </citation>
    <scope>NUCLEOTIDE SEQUENCE</scope>
</reference>
<dbReference type="GO" id="GO:0005737">
    <property type="term" value="C:cytoplasm"/>
    <property type="evidence" value="ECO:0007669"/>
    <property type="project" value="UniProtKB-SubCell"/>
</dbReference>
<dbReference type="EMBL" id="CAJNOK010047033">
    <property type="protein sequence ID" value="CAF1585930.1"/>
    <property type="molecule type" value="Genomic_DNA"/>
</dbReference>
<dbReference type="EMBL" id="CAJOBC010002675">
    <property type="protein sequence ID" value="CAF3745382.1"/>
    <property type="molecule type" value="Genomic_DNA"/>
</dbReference>
<dbReference type="Proteomes" id="UP000663829">
    <property type="component" value="Unassembled WGS sequence"/>
</dbReference>
<dbReference type="InterPro" id="IPR036748">
    <property type="entry name" value="MTH938-like_sf"/>
</dbReference>
<evidence type="ECO:0000256" key="4">
    <source>
        <dbReference type="ARBA" id="ARBA00074293"/>
    </source>
</evidence>
<evidence type="ECO:0000313" key="7">
    <source>
        <dbReference type="EMBL" id="CAF3745382.1"/>
    </source>
</evidence>
<evidence type="ECO:0000313" key="5">
    <source>
        <dbReference type="EMBL" id="CAF0972383.1"/>
    </source>
</evidence>
<dbReference type="OrthoDB" id="413520at2759"/>